<feature type="transmembrane region" description="Helical" evidence="1">
    <location>
        <begin position="122"/>
        <end position="140"/>
    </location>
</feature>
<keyword evidence="1" id="KW-1133">Transmembrane helix</keyword>
<evidence type="ECO:0000313" key="4">
    <source>
        <dbReference type="Proteomes" id="UP001500618"/>
    </source>
</evidence>
<dbReference type="Pfam" id="PF08044">
    <property type="entry name" value="DUF1707"/>
    <property type="match status" value="1"/>
</dbReference>
<dbReference type="Proteomes" id="UP001500618">
    <property type="component" value="Unassembled WGS sequence"/>
</dbReference>
<evidence type="ECO:0000256" key="1">
    <source>
        <dbReference type="SAM" id="Phobius"/>
    </source>
</evidence>
<dbReference type="PANTHER" id="PTHR40763">
    <property type="entry name" value="MEMBRANE PROTEIN-RELATED"/>
    <property type="match status" value="1"/>
</dbReference>
<accession>A0ABN2GDB5</accession>
<protein>
    <submittedName>
        <fullName evidence="3">DUF1707 domain-containing protein</fullName>
    </submittedName>
</protein>
<keyword evidence="4" id="KW-1185">Reference proteome</keyword>
<evidence type="ECO:0000259" key="2">
    <source>
        <dbReference type="Pfam" id="PF08044"/>
    </source>
</evidence>
<dbReference type="RefSeq" id="WP_344308941.1">
    <property type="nucleotide sequence ID" value="NZ_BAAANY010000007.1"/>
</dbReference>
<keyword evidence="1" id="KW-0472">Membrane</keyword>
<reference evidence="3 4" key="1">
    <citation type="journal article" date="2019" name="Int. J. Syst. Evol. Microbiol.">
        <title>The Global Catalogue of Microorganisms (GCM) 10K type strain sequencing project: providing services to taxonomists for standard genome sequencing and annotation.</title>
        <authorList>
            <consortium name="The Broad Institute Genomics Platform"/>
            <consortium name="The Broad Institute Genome Sequencing Center for Infectious Disease"/>
            <person name="Wu L."/>
            <person name="Ma J."/>
        </authorList>
    </citation>
    <scope>NUCLEOTIDE SEQUENCE [LARGE SCALE GENOMIC DNA]</scope>
    <source>
        <strain evidence="3 4">JCM 14718</strain>
    </source>
</reference>
<dbReference type="EMBL" id="BAAANY010000007">
    <property type="protein sequence ID" value="GAA1669411.1"/>
    <property type="molecule type" value="Genomic_DNA"/>
</dbReference>
<comment type="caution">
    <text evidence="3">The sequence shown here is derived from an EMBL/GenBank/DDBJ whole genome shotgun (WGS) entry which is preliminary data.</text>
</comment>
<gene>
    <name evidence="3" type="ORF">GCM10009765_18590</name>
</gene>
<name>A0ABN2GDB5_9ACTN</name>
<dbReference type="PANTHER" id="PTHR40763:SF5">
    <property type="entry name" value="MEMBRANE PROTEIN"/>
    <property type="match status" value="1"/>
</dbReference>
<organism evidence="3 4">
    <name type="scientific">Fodinicola feengrottensis</name>
    <dbReference type="NCBI Taxonomy" id="435914"/>
    <lineage>
        <taxon>Bacteria</taxon>
        <taxon>Bacillati</taxon>
        <taxon>Actinomycetota</taxon>
        <taxon>Actinomycetes</taxon>
        <taxon>Mycobacteriales</taxon>
        <taxon>Fodinicola</taxon>
    </lineage>
</organism>
<feature type="transmembrane region" description="Helical" evidence="1">
    <location>
        <begin position="99"/>
        <end position="116"/>
    </location>
</feature>
<feature type="domain" description="DUF1707" evidence="2">
    <location>
        <begin position="9"/>
        <end position="61"/>
    </location>
</feature>
<dbReference type="InterPro" id="IPR012551">
    <property type="entry name" value="DUF1707_SHOCT-like"/>
</dbReference>
<proteinExistence type="predicted"/>
<sequence>MNEPEYTTLRIGDAEREAALGALGEHLAAGRLTMDEYGERTTRAASAQTYGELLAVFTDLPGPQPALDLAVDLRKTPENARQRPLGTLLARDQQLAPRIFHGLGAIAILVWLILLVTGHGQFWWLIFVPAIFYVFASQVWPSDARQRCAADRDDDARHGTFT</sequence>
<keyword evidence="1" id="KW-0812">Transmembrane</keyword>
<evidence type="ECO:0000313" key="3">
    <source>
        <dbReference type="EMBL" id="GAA1669411.1"/>
    </source>
</evidence>